<evidence type="ECO:0000313" key="2">
    <source>
        <dbReference type="Proteomes" id="UP000032250"/>
    </source>
</evidence>
<sequence length="171" mass="20277">MTKGIRLLIVLVLVSIIVASSCTSVIMDDRKESEKVFKEYINLLYTVKPKSKTNRNMTLQQVYTENIFEDVMTENAYNSLWRDQIPLVLSLIVNRNNYHVRVNNIDIENYHKNKDGTTTYTYNVRLNIFCSLDKRHREEKLKGKATLKKIKFKWKIVKDKQFNLEKILLEE</sequence>
<proteinExistence type="predicted"/>
<reference evidence="1 2" key="1">
    <citation type="submission" date="2014-06" db="EMBL/GenBank/DDBJ databases">
        <title>Genome characterization of distinct group I Clostridium botulinum lineages.</title>
        <authorList>
            <person name="Giordani F."/>
            <person name="Anselmo A."/>
            <person name="Fillo S."/>
            <person name="Palozzi A.M."/>
            <person name="Fortunato A."/>
            <person name="Gentile B."/>
            <person name="Ciammaruconi A."/>
            <person name="Anniballi F."/>
            <person name="De Medici D."/>
            <person name="Lista F."/>
        </authorList>
    </citation>
    <scope>NUCLEOTIDE SEQUENCE [LARGE SCALE GENOMIC DNA]</scope>
    <source>
        <strain evidence="1 2">B2 450</strain>
    </source>
</reference>
<dbReference type="PATRIC" id="fig|1379739.3.peg.1769"/>
<dbReference type="Proteomes" id="UP000032250">
    <property type="component" value="Unassembled WGS sequence"/>
</dbReference>
<protein>
    <recommendedName>
        <fullName evidence="3">Lipoprotein</fullName>
    </recommendedName>
</protein>
<gene>
    <name evidence="1" type="ORF">N495_07160</name>
</gene>
<dbReference type="EMBL" id="JXSU01000007">
    <property type="protein sequence ID" value="KIS23376.1"/>
    <property type="molecule type" value="Genomic_DNA"/>
</dbReference>
<accession>A0A0D1BX05</accession>
<dbReference type="RefSeq" id="WP_003486746.1">
    <property type="nucleotide sequence ID" value="NZ_JXSU01000007.1"/>
</dbReference>
<evidence type="ECO:0008006" key="3">
    <source>
        <dbReference type="Google" id="ProtNLM"/>
    </source>
</evidence>
<dbReference type="PROSITE" id="PS51257">
    <property type="entry name" value="PROKAR_LIPOPROTEIN"/>
    <property type="match status" value="1"/>
</dbReference>
<name>A0A0D1BX05_CLOBO</name>
<dbReference type="GeneID" id="92938116"/>
<organism evidence="1 2">
    <name type="scientific">Clostridium botulinum B2 450</name>
    <dbReference type="NCBI Taxonomy" id="1379739"/>
    <lineage>
        <taxon>Bacteria</taxon>
        <taxon>Bacillati</taxon>
        <taxon>Bacillota</taxon>
        <taxon>Clostridia</taxon>
        <taxon>Eubacteriales</taxon>
        <taxon>Clostridiaceae</taxon>
        <taxon>Clostridium</taxon>
    </lineage>
</organism>
<dbReference type="HOGENOM" id="CLU_1560250_0_0_9"/>
<dbReference type="AlphaFoldDB" id="A0A0D1BX05"/>
<evidence type="ECO:0000313" key="1">
    <source>
        <dbReference type="EMBL" id="KIS23376.1"/>
    </source>
</evidence>
<dbReference type="OrthoDB" id="1929846at2"/>
<comment type="caution">
    <text evidence="1">The sequence shown here is derived from an EMBL/GenBank/DDBJ whole genome shotgun (WGS) entry which is preliminary data.</text>
</comment>